<sequence length="160" mass="17935">MDEYTGLRRPLTGADAYRIPASLAGEKYRELPLCMLVAWWIFLRHTPSTVREVSEAFHISARRAGDLLLYIGSLPHVDSERRWIPSPSGGRCRAVTVAGIGPVSTRNPREYISRRVPVKREGPAARRVLPPVSIRNLRTWMVSRKPGERVPHEYAPVGGG</sequence>
<accession>A0A5Y5T9F0</accession>
<dbReference type="AlphaFoldDB" id="A0A5Y5T9F0"/>
<protein>
    <submittedName>
        <fullName evidence="1">CaiF/GrlA family transcriptional regulator</fullName>
    </submittedName>
</protein>
<name>A0A5Y5T9F0_SALER</name>
<comment type="caution">
    <text evidence="1">The sequence shown here is derived from an EMBL/GenBank/DDBJ whole genome shotgun (WGS) entry which is preliminary data.</text>
</comment>
<dbReference type="InterPro" id="IPR036388">
    <property type="entry name" value="WH-like_DNA-bd_sf"/>
</dbReference>
<reference evidence="1" key="1">
    <citation type="submission" date="2019-08" db="EMBL/GenBank/DDBJ databases">
        <authorList>
            <consortium name="PulseNet: The National Subtyping Network for Foodborne Disease Surveillance"/>
            <person name="Tarr C.L."/>
            <person name="Trees E."/>
            <person name="Katz L.S."/>
            <person name="Carleton-Romer H.A."/>
            <person name="Stroika S."/>
            <person name="Kucerova Z."/>
            <person name="Roache K.F."/>
            <person name="Sabol A.L."/>
            <person name="Besser J."/>
            <person name="Gerner-Smidt P."/>
        </authorList>
    </citation>
    <scope>NUCLEOTIDE SEQUENCE</scope>
    <source>
        <strain evidence="1">PNUSAS086289</strain>
    </source>
</reference>
<dbReference type="Gene3D" id="1.10.10.10">
    <property type="entry name" value="Winged helix-like DNA-binding domain superfamily/Winged helix DNA-binding domain"/>
    <property type="match status" value="1"/>
</dbReference>
<dbReference type="GO" id="GO:0006351">
    <property type="term" value="P:DNA-templated transcription"/>
    <property type="evidence" value="ECO:0007669"/>
    <property type="project" value="InterPro"/>
</dbReference>
<gene>
    <name evidence="1" type="ORF">FRL26_08745</name>
</gene>
<proteinExistence type="predicted"/>
<evidence type="ECO:0000313" key="1">
    <source>
        <dbReference type="EMBL" id="ECK5213775.1"/>
    </source>
</evidence>
<dbReference type="EMBL" id="AAJCCP010000007">
    <property type="protein sequence ID" value="ECK5213775.1"/>
    <property type="molecule type" value="Genomic_DNA"/>
</dbReference>
<organism evidence="1">
    <name type="scientific">Salmonella enterica</name>
    <name type="common">Salmonella choleraesuis</name>
    <dbReference type="NCBI Taxonomy" id="28901"/>
    <lineage>
        <taxon>Bacteria</taxon>
        <taxon>Pseudomonadati</taxon>
        <taxon>Pseudomonadota</taxon>
        <taxon>Gammaproteobacteria</taxon>
        <taxon>Enterobacterales</taxon>
        <taxon>Enterobacteriaceae</taxon>
        <taxon>Salmonella</taxon>
    </lineage>
</organism>
<dbReference type="Pfam" id="PF07180">
    <property type="entry name" value="CaiF_GrlA"/>
    <property type="match status" value="1"/>
</dbReference>
<dbReference type="InterPro" id="IPR020357">
    <property type="entry name" value="Tscrpt_reg_CaiF/GrlA"/>
</dbReference>